<name>A0AAV7S1T1_PLEWA</name>
<sequence length="113" mass="12535">MRLLSHPWHGRTRHNAPFLSLSQAAAVKAHKRGNCQYPGAASKYATPWGYHQEHTFSHPRLSRVPGARHRVRIGHADGFRAAAVISSLGQHYQGAQDARSPHRSATALQMVQN</sequence>
<gene>
    <name evidence="1" type="ORF">NDU88_010839</name>
</gene>
<evidence type="ECO:0000313" key="1">
    <source>
        <dbReference type="EMBL" id="KAJ1158145.1"/>
    </source>
</evidence>
<keyword evidence="2" id="KW-1185">Reference proteome</keyword>
<dbReference type="AlphaFoldDB" id="A0AAV7S1T1"/>
<comment type="caution">
    <text evidence="1">The sequence shown here is derived from an EMBL/GenBank/DDBJ whole genome shotgun (WGS) entry which is preliminary data.</text>
</comment>
<protein>
    <submittedName>
        <fullName evidence="1">Uncharacterized protein</fullName>
    </submittedName>
</protein>
<dbReference type="Proteomes" id="UP001066276">
    <property type="component" value="Chromosome 5"/>
</dbReference>
<reference evidence="1" key="1">
    <citation type="journal article" date="2022" name="bioRxiv">
        <title>Sequencing and chromosome-scale assembly of the giantPleurodeles waltlgenome.</title>
        <authorList>
            <person name="Brown T."/>
            <person name="Elewa A."/>
            <person name="Iarovenko S."/>
            <person name="Subramanian E."/>
            <person name="Araus A.J."/>
            <person name="Petzold A."/>
            <person name="Susuki M."/>
            <person name="Suzuki K.-i.T."/>
            <person name="Hayashi T."/>
            <person name="Toyoda A."/>
            <person name="Oliveira C."/>
            <person name="Osipova E."/>
            <person name="Leigh N.D."/>
            <person name="Simon A."/>
            <person name="Yun M.H."/>
        </authorList>
    </citation>
    <scope>NUCLEOTIDE SEQUENCE</scope>
    <source>
        <strain evidence="1">20211129_DDA</strain>
        <tissue evidence="1">Liver</tissue>
    </source>
</reference>
<dbReference type="EMBL" id="JANPWB010000009">
    <property type="protein sequence ID" value="KAJ1158145.1"/>
    <property type="molecule type" value="Genomic_DNA"/>
</dbReference>
<accession>A0AAV7S1T1</accession>
<proteinExistence type="predicted"/>
<evidence type="ECO:0000313" key="2">
    <source>
        <dbReference type="Proteomes" id="UP001066276"/>
    </source>
</evidence>
<organism evidence="1 2">
    <name type="scientific">Pleurodeles waltl</name>
    <name type="common">Iberian ribbed newt</name>
    <dbReference type="NCBI Taxonomy" id="8319"/>
    <lineage>
        <taxon>Eukaryota</taxon>
        <taxon>Metazoa</taxon>
        <taxon>Chordata</taxon>
        <taxon>Craniata</taxon>
        <taxon>Vertebrata</taxon>
        <taxon>Euteleostomi</taxon>
        <taxon>Amphibia</taxon>
        <taxon>Batrachia</taxon>
        <taxon>Caudata</taxon>
        <taxon>Salamandroidea</taxon>
        <taxon>Salamandridae</taxon>
        <taxon>Pleurodelinae</taxon>
        <taxon>Pleurodeles</taxon>
    </lineage>
</organism>